<feature type="transmembrane region" description="Helical" evidence="7">
    <location>
        <begin position="321"/>
        <end position="339"/>
    </location>
</feature>
<keyword evidence="2" id="KW-0813">Transport</keyword>
<keyword evidence="6 7" id="KW-0472">Membrane</keyword>
<feature type="transmembrane region" description="Helical" evidence="7">
    <location>
        <begin position="387"/>
        <end position="407"/>
    </location>
</feature>
<evidence type="ECO:0000313" key="9">
    <source>
        <dbReference type="Proteomes" id="UP000746471"/>
    </source>
</evidence>
<protein>
    <submittedName>
        <fullName evidence="8">MATE family efflux transporter</fullName>
    </submittedName>
</protein>
<dbReference type="NCBIfam" id="TIGR00797">
    <property type="entry name" value="matE"/>
    <property type="match status" value="1"/>
</dbReference>
<evidence type="ECO:0000256" key="5">
    <source>
        <dbReference type="ARBA" id="ARBA00022989"/>
    </source>
</evidence>
<comment type="caution">
    <text evidence="8">The sequence shown here is derived from an EMBL/GenBank/DDBJ whole genome shotgun (WGS) entry which is preliminary data.</text>
</comment>
<accession>A0ABS5PKC9</accession>
<evidence type="ECO:0000313" key="8">
    <source>
        <dbReference type="EMBL" id="MBS7525620.1"/>
    </source>
</evidence>
<feature type="transmembrane region" description="Helical" evidence="7">
    <location>
        <begin position="137"/>
        <end position="158"/>
    </location>
</feature>
<gene>
    <name evidence="8" type="ORF">KHM83_02905</name>
</gene>
<sequence>MDFRKRREQLLTEPVGKVLITLAVPVMINNLIQTFYDLTDTYFVGRIGGNEVAAISLVWPILFLMISFGIGMSMAGATLIAQYIGSGNEQQSRRIAGQIISFLLMIAVAIGLIGYSLTPSIVYWMGARDTLFTNASTYLKIMFAGLPAMFMMFAFNAIKQGQGDNISPMIFGAVSVGINVVLDPIFIFALNQGIAGAARATILARALVGLLSVATLFSTRHQLELQLWDLVPDMREIMKICRLGIPSSLGQAMQALGFTILNVFLVGFGEVTLTAFAIGNRVNSLIIMPTMGIGNALSTVVGQNLGADNVTRAREAVKRSVIISTITLVTGAMIMYPFSDRLISIFTQNPEVVFHGGNYLRLIMLSAPLMGFFQILNGTFQGSGHTVFSMILLMGRLWGLRLPMIVALSHTPSFGPNSVWYAMIASNFIICCVGWGIYFTGRWQRKVIKDVQTVVER</sequence>
<dbReference type="InterPro" id="IPR002528">
    <property type="entry name" value="MATE_fam"/>
</dbReference>
<dbReference type="PANTHER" id="PTHR43549">
    <property type="entry name" value="MULTIDRUG RESISTANCE PROTEIN YPNP-RELATED"/>
    <property type="match status" value="1"/>
</dbReference>
<evidence type="ECO:0000256" key="6">
    <source>
        <dbReference type="ARBA" id="ARBA00023136"/>
    </source>
</evidence>
<feature type="transmembrane region" description="Helical" evidence="7">
    <location>
        <begin position="95"/>
        <end position="117"/>
    </location>
</feature>
<evidence type="ECO:0000256" key="3">
    <source>
        <dbReference type="ARBA" id="ARBA00022475"/>
    </source>
</evidence>
<feature type="transmembrane region" description="Helical" evidence="7">
    <location>
        <begin position="15"/>
        <end position="36"/>
    </location>
</feature>
<feature type="transmembrane region" description="Helical" evidence="7">
    <location>
        <begin position="359"/>
        <end position="380"/>
    </location>
</feature>
<dbReference type="Pfam" id="PF01554">
    <property type="entry name" value="MatE"/>
    <property type="match status" value="2"/>
</dbReference>
<dbReference type="RefSeq" id="WP_213235403.1">
    <property type="nucleotide sequence ID" value="NZ_JAHBCL010000003.1"/>
</dbReference>
<feature type="transmembrane region" description="Helical" evidence="7">
    <location>
        <begin position="196"/>
        <end position="217"/>
    </location>
</feature>
<evidence type="ECO:0000256" key="4">
    <source>
        <dbReference type="ARBA" id="ARBA00022692"/>
    </source>
</evidence>
<dbReference type="PANTHER" id="PTHR43549:SF2">
    <property type="entry name" value="MULTIDRUG RESISTANCE PROTEIN NORM-RELATED"/>
    <property type="match status" value="1"/>
</dbReference>
<dbReference type="Proteomes" id="UP000746471">
    <property type="component" value="Unassembled WGS sequence"/>
</dbReference>
<feature type="transmembrane region" description="Helical" evidence="7">
    <location>
        <begin position="419"/>
        <end position="439"/>
    </location>
</feature>
<name>A0ABS5PKC9_9FIRM</name>
<dbReference type="EMBL" id="JAHBCL010000003">
    <property type="protein sequence ID" value="MBS7525620.1"/>
    <property type="molecule type" value="Genomic_DNA"/>
</dbReference>
<feature type="transmembrane region" description="Helical" evidence="7">
    <location>
        <begin position="56"/>
        <end position="83"/>
    </location>
</feature>
<evidence type="ECO:0000256" key="7">
    <source>
        <dbReference type="SAM" id="Phobius"/>
    </source>
</evidence>
<keyword evidence="4 7" id="KW-0812">Transmembrane</keyword>
<keyword evidence="9" id="KW-1185">Reference proteome</keyword>
<dbReference type="InterPro" id="IPR052031">
    <property type="entry name" value="Membrane_Transporter-Flippase"/>
</dbReference>
<keyword evidence="5 7" id="KW-1133">Transmembrane helix</keyword>
<organism evidence="8 9">
    <name type="scientific">Fusibacter paucivorans</name>
    <dbReference type="NCBI Taxonomy" id="76009"/>
    <lineage>
        <taxon>Bacteria</taxon>
        <taxon>Bacillati</taxon>
        <taxon>Bacillota</taxon>
        <taxon>Clostridia</taxon>
        <taxon>Eubacteriales</taxon>
        <taxon>Eubacteriales Family XII. Incertae Sedis</taxon>
        <taxon>Fusibacter</taxon>
    </lineage>
</organism>
<reference evidence="8 9" key="1">
    <citation type="submission" date="2021-05" db="EMBL/GenBank/DDBJ databases">
        <title>Fusibacter ferrireducens sp. nov., an anaerobic, sulfur- and Fe-reducing bacterium isolated from the mangrove sediment.</title>
        <authorList>
            <person name="Qiu D."/>
        </authorList>
    </citation>
    <scope>NUCLEOTIDE SEQUENCE [LARGE SCALE GENOMIC DNA]</scope>
    <source>
        <strain evidence="8 9">DSM 12116</strain>
    </source>
</reference>
<keyword evidence="3" id="KW-1003">Cell membrane</keyword>
<feature type="transmembrane region" description="Helical" evidence="7">
    <location>
        <begin position="255"/>
        <end position="278"/>
    </location>
</feature>
<evidence type="ECO:0000256" key="1">
    <source>
        <dbReference type="ARBA" id="ARBA00004651"/>
    </source>
</evidence>
<evidence type="ECO:0000256" key="2">
    <source>
        <dbReference type="ARBA" id="ARBA00022448"/>
    </source>
</evidence>
<feature type="transmembrane region" description="Helical" evidence="7">
    <location>
        <begin position="170"/>
        <end position="190"/>
    </location>
</feature>
<dbReference type="InterPro" id="IPR048279">
    <property type="entry name" value="MdtK-like"/>
</dbReference>
<dbReference type="PIRSF" id="PIRSF006603">
    <property type="entry name" value="DinF"/>
    <property type="match status" value="1"/>
</dbReference>
<proteinExistence type="predicted"/>
<comment type="subcellular location">
    <subcellularLocation>
        <location evidence="1">Cell membrane</location>
        <topology evidence="1">Multi-pass membrane protein</topology>
    </subcellularLocation>
</comment>